<reference evidence="1" key="2">
    <citation type="submission" date="2020-06" db="EMBL/GenBank/DDBJ databases">
        <title>Whole Genome Sequence of Bradyrhizobium sp. Strain 323S2.</title>
        <authorList>
            <person name="Bromfield E.S.P."/>
        </authorList>
    </citation>
    <scope>NUCLEOTIDE SEQUENCE [LARGE SCALE GENOMIC DNA]</scope>
    <source>
        <strain evidence="1">323S2</strain>
    </source>
</reference>
<protein>
    <submittedName>
        <fullName evidence="1">Uncharacterized protein</fullName>
    </submittedName>
</protein>
<name>A0A7Z0Q5R0_9BRAD</name>
<sequence length="288" mass="32024">MRRKVMSQWDAKAAFLNVPDDGWSFVGFANALPCHPSEAEAIARYLHRKRMIWLSMRAGHGRVFPAAMRPGRGRPKARGVEQPPLIDPQLAGFLTQAHPTFLKIRLLLSRDPGGAWNENQAVKAEINFAIAVEATNLMALCRTFAKEHPSIPIAALRDALWLDRPHTMPVVAQTQPDLAMAGSEQFVVQPVAKTRLSKNLTDEERMMSYIDAAGASGIAVYEIVNKGKIARDRVTQIGEMFENMGAIHSAVVRMSDRGRTGTRYFMRKYGEPVIGEGGRLLYCRDLAI</sequence>
<evidence type="ECO:0000313" key="1">
    <source>
        <dbReference type="EMBL" id="NYY87374.1"/>
    </source>
</evidence>
<dbReference type="EMBL" id="JACBFH010000001">
    <property type="protein sequence ID" value="NYY87374.1"/>
    <property type="molecule type" value="Genomic_DNA"/>
</dbReference>
<reference evidence="2 3" key="3">
    <citation type="journal article" date="2022" name="Int. J. Syst. Evol. Microbiol.">
        <title>Strains of Bradyrhizobium barranii sp. nov. associated with legumes native to Canada are symbionts of soybeans and belong to different subspecies (subsp. barranii subsp. nov. and subsp. apii subsp. nov.) and symbiovars (sv. glycinearum and sv. septentrionale).</title>
        <authorList>
            <person name="Bromfield E.S.P."/>
            <person name="Cloutier S."/>
            <person name="Wasai-Hara S."/>
            <person name="Minamisawa K."/>
        </authorList>
    </citation>
    <scope>NUCLEOTIDE SEQUENCE [LARGE SCALE GENOMIC DNA]</scope>
    <source>
        <strain evidence="2 3">323S2</strain>
    </source>
</reference>
<proteinExistence type="predicted"/>
<reference evidence="2 3" key="1">
    <citation type="journal article" date="2017" name="Syst. Appl. Microbiol.">
        <title>Soybeans inoculated with root zone soils of Canadian native legumes harbour diverse and novel Bradyrhizobium spp. that possess agricultural potential.</title>
        <authorList>
            <person name="Bromfield E.S.P."/>
            <person name="Cloutier S."/>
            <person name="Tambong J.T."/>
            <person name="Tran Thi T.V."/>
        </authorList>
    </citation>
    <scope>NUCLEOTIDE SEQUENCE [LARGE SCALE GENOMIC DNA]</scope>
    <source>
        <strain evidence="2 3">323S2</strain>
    </source>
</reference>
<dbReference type="AlphaFoldDB" id="A0A7Z0Q5R0"/>
<evidence type="ECO:0000313" key="2">
    <source>
        <dbReference type="EMBL" id="UGX96474.1"/>
    </source>
</evidence>
<dbReference type="RefSeq" id="WP_166342945.1">
    <property type="nucleotide sequence ID" value="NZ_CP088280.1"/>
</dbReference>
<gene>
    <name evidence="2" type="ORF">G6321_00015550</name>
    <name evidence="1" type="ORF">G6321_02720</name>
</gene>
<organism evidence="1">
    <name type="scientific">Bradyrhizobium barranii subsp. barranii</name>
    <dbReference type="NCBI Taxonomy" id="2823807"/>
    <lineage>
        <taxon>Bacteria</taxon>
        <taxon>Pseudomonadati</taxon>
        <taxon>Pseudomonadota</taxon>
        <taxon>Alphaproteobacteria</taxon>
        <taxon>Hyphomicrobiales</taxon>
        <taxon>Nitrobacteraceae</taxon>
        <taxon>Bradyrhizobium</taxon>
        <taxon>Bradyrhizobium barranii</taxon>
    </lineage>
</organism>
<dbReference type="Proteomes" id="UP000564836">
    <property type="component" value="Chromosome"/>
</dbReference>
<accession>A0A7Z0Q5R0</accession>
<dbReference type="EMBL" id="CP088280">
    <property type="protein sequence ID" value="UGX96474.1"/>
    <property type="molecule type" value="Genomic_DNA"/>
</dbReference>
<evidence type="ECO:0000313" key="3">
    <source>
        <dbReference type="Proteomes" id="UP000564836"/>
    </source>
</evidence>